<name>A0A2I0B5Y4_9ASPA</name>
<reference evidence="2 3" key="1">
    <citation type="journal article" date="2017" name="Nature">
        <title>The Apostasia genome and the evolution of orchids.</title>
        <authorList>
            <person name="Zhang G.Q."/>
            <person name="Liu K.W."/>
            <person name="Li Z."/>
            <person name="Lohaus R."/>
            <person name="Hsiao Y.Y."/>
            <person name="Niu S.C."/>
            <person name="Wang J.Y."/>
            <person name="Lin Y.C."/>
            <person name="Xu Q."/>
            <person name="Chen L.J."/>
            <person name="Yoshida K."/>
            <person name="Fujiwara S."/>
            <person name="Wang Z.W."/>
            <person name="Zhang Y.Q."/>
            <person name="Mitsuda N."/>
            <person name="Wang M."/>
            <person name="Liu G.H."/>
            <person name="Pecoraro L."/>
            <person name="Huang H.X."/>
            <person name="Xiao X.J."/>
            <person name="Lin M."/>
            <person name="Wu X.Y."/>
            <person name="Wu W.L."/>
            <person name="Chen Y.Y."/>
            <person name="Chang S.B."/>
            <person name="Sakamoto S."/>
            <person name="Ohme-Takagi M."/>
            <person name="Yagi M."/>
            <person name="Zeng S.J."/>
            <person name="Shen C.Y."/>
            <person name="Yeh C.M."/>
            <person name="Luo Y.B."/>
            <person name="Tsai W.C."/>
            <person name="Van de Peer Y."/>
            <person name="Liu Z.J."/>
        </authorList>
    </citation>
    <scope>NUCLEOTIDE SEQUENCE [LARGE SCALE GENOMIC DNA]</scope>
    <source>
        <strain evidence="3">cv. Shenzhen</strain>
        <tissue evidence="2">Stem</tissue>
    </source>
</reference>
<organism evidence="2 3">
    <name type="scientific">Apostasia shenzhenica</name>
    <dbReference type="NCBI Taxonomy" id="1088818"/>
    <lineage>
        <taxon>Eukaryota</taxon>
        <taxon>Viridiplantae</taxon>
        <taxon>Streptophyta</taxon>
        <taxon>Embryophyta</taxon>
        <taxon>Tracheophyta</taxon>
        <taxon>Spermatophyta</taxon>
        <taxon>Magnoliopsida</taxon>
        <taxon>Liliopsida</taxon>
        <taxon>Asparagales</taxon>
        <taxon>Orchidaceae</taxon>
        <taxon>Apostasioideae</taxon>
        <taxon>Apostasia</taxon>
    </lineage>
</organism>
<dbReference type="InterPro" id="IPR012442">
    <property type="entry name" value="DUF1645_plant"/>
</dbReference>
<proteinExistence type="predicted"/>
<evidence type="ECO:0000313" key="2">
    <source>
        <dbReference type="EMBL" id="PKA63207.1"/>
    </source>
</evidence>
<dbReference type="STRING" id="1088818.A0A2I0B5Y4"/>
<dbReference type="Proteomes" id="UP000236161">
    <property type="component" value="Unassembled WGS sequence"/>
</dbReference>
<dbReference type="PANTHER" id="PTHR33095">
    <property type="entry name" value="OS07G0619500 PROTEIN"/>
    <property type="match status" value="1"/>
</dbReference>
<dbReference type="EMBL" id="KZ451910">
    <property type="protein sequence ID" value="PKA63207.1"/>
    <property type="molecule type" value="Genomic_DNA"/>
</dbReference>
<dbReference type="AlphaFoldDB" id="A0A2I0B5Y4"/>
<evidence type="ECO:0000313" key="3">
    <source>
        <dbReference type="Proteomes" id="UP000236161"/>
    </source>
</evidence>
<feature type="compositionally biased region" description="Low complexity" evidence="1">
    <location>
        <begin position="263"/>
        <end position="276"/>
    </location>
</feature>
<feature type="compositionally biased region" description="Polar residues" evidence="1">
    <location>
        <begin position="277"/>
        <end position="293"/>
    </location>
</feature>
<dbReference type="PANTHER" id="PTHR33095:SF81">
    <property type="entry name" value="OS07G0619500 PROTEIN"/>
    <property type="match status" value="1"/>
</dbReference>
<accession>A0A2I0B5Y4</accession>
<gene>
    <name evidence="2" type="ORF">AXF42_Ash020580</name>
</gene>
<evidence type="ECO:0000256" key="1">
    <source>
        <dbReference type="SAM" id="MobiDB-lite"/>
    </source>
</evidence>
<dbReference type="Pfam" id="PF07816">
    <property type="entry name" value="DUF1645"/>
    <property type="match status" value="1"/>
</dbReference>
<feature type="region of interest" description="Disordered" evidence="1">
    <location>
        <begin position="187"/>
        <end position="239"/>
    </location>
</feature>
<dbReference type="OrthoDB" id="667051at2759"/>
<protein>
    <submittedName>
        <fullName evidence="2">Uncharacterized protein</fullName>
    </submittedName>
</protein>
<keyword evidence="3" id="KW-1185">Reference proteome</keyword>
<feature type="region of interest" description="Disordered" evidence="1">
    <location>
        <begin position="255"/>
        <end position="332"/>
    </location>
</feature>
<sequence length="366" mass="39725">MEVVVPMQEFHFQSARAAPYISAPTSPKRYGSDIFDFYDDFASEPTSPSAATAARGICAAAFRDIDGGYSSGSLSSVPFGWEEKPGTPKSHEAAVAVDAGSSDDDDFDFAFPFSKQVELGLPSPPTPLLTAADELFEEGKIRPLKPPPCLYKPVMGDQSSKPTRRIGLWSPRLRAYKDQDPFAAAIAEVTGNRGRPRSRKGSRSPSPFRFRGVGEGEGEGEGDANAPPMPCPKTHPFRSHRRWRLKDLLSFRSSVEAGDGKNSMSSTSSSSSLQSSKTNRGSSDEVSVASSFRSVESESLRQGSSSSLREEAEFSADQAMVDKKKKKVGDPPPFRHGLSSYLSFNPAVRSLATGAFRGFSFIRRQR</sequence>